<evidence type="ECO:0000313" key="2">
    <source>
        <dbReference type="EMBL" id="TCT14294.1"/>
    </source>
</evidence>
<dbReference type="OrthoDB" id="9802472at2"/>
<gene>
    <name evidence="2" type="ORF">EDC18_10691</name>
</gene>
<organism evidence="2 3">
    <name type="scientific">Natranaerovirga pectinivora</name>
    <dbReference type="NCBI Taxonomy" id="682400"/>
    <lineage>
        <taxon>Bacteria</taxon>
        <taxon>Bacillati</taxon>
        <taxon>Bacillota</taxon>
        <taxon>Clostridia</taxon>
        <taxon>Lachnospirales</taxon>
        <taxon>Natranaerovirgaceae</taxon>
        <taxon>Natranaerovirga</taxon>
    </lineage>
</organism>
<comment type="caution">
    <text evidence="2">The sequence shown here is derived from an EMBL/GenBank/DDBJ whole genome shotgun (WGS) entry which is preliminary data.</text>
</comment>
<name>A0A4R3MJ51_9FIRM</name>
<feature type="domain" description="DNA ligase D polymerase" evidence="1">
    <location>
        <begin position="27"/>
        <end position="273"/>
    </location>
</feature>
<dbReference type="InterPro" id="IPR052171">
    <property type="entry name" value="NHEJ_LigD"/>
</dbReference>
<dbReference type="RefSeq" id="WP_132252565.1">
    <property type="nucleotide sequence ID" value="NZ_SMAL01000006.1"/>
</dbReference>
<dbReference type="AlphaFoldDB" id="A0A4R3MJ51"/>
<dbReference type="Pfam" id="PF21686">
    <property type="entry name" value="LigD_Prim-Pol"/>
    <property type="match status" value="1"/>
</dbReference>
<evidence type="ECO:0000313" key="3">
    <source>
        <dbReference type="Proteomes" id="UP000294902"/>
    </source>
</evidence>
<proteinExistence type="predicted"/>
<evidence type="ECO:0000259" key="1">
    <source>
        <dbReference type="Pfam" id="PF21686"/>
    </source>
</evidence>
<accession>A0A4R3MJ51</accession>
<protein>
    <submittedName>
        <fullName evidence="2">Bifunctional non-homologous end joining protein LigD</fullName>
    </submittedName>
</protein>
<reference evidence="2 3" key="1">
    <citation type="submission" date="2019-03" db="EMBL/GenBank/DDBJ databases">
        <title>Genomic Encyclopedia of Type Strains, Phase IV (KMG-IV): sequencing the most valuable type-strain genomes for metagenomic binning, comparative biology and taxonomic classification.</title>
        <authorList>
            <person name="Goeker M."/>
        </authorList>
    </citation>
    <scope>NUCLEOTIDE SEQUENCE [LARGE SCALE GENOMIC DNA]</scope>
    <source>
        <strain evidence="2 3">DSM 24629</strain>
    </source>
</reference>
<dbReference type="InterPro" id="IPR014145">
    <property type="entry name" value="LigD_pol_dom"/>
</dbReference>
<dbReference type="PANTHER" id="PTHR42705:SF2">
    <property type="entry name" value="BIFUNCTIONAL NON-HOMOLOGOUS END JOINING PROTEIN LIGD"/>
    <property type="match status" value="1"/>
</dbReference>
<sequence length="297" mass="34666">MAKINIGGYDINITNHNKILWPKYGITKLNYLEKLISLSEYLLPFTNNRYLTTIRYPNGVNKDFFFQKNKPKSAPEWVDTNRYHDKEYIHLNHIATLLWLGNQGAIEYHLSFNPINKDNYPSSLVFDLDPSEGQDFNEVIEVALIVKETLEGMNILSYIKTSGATGLQIFIPIGSKYDYDTARNINAFFGQYFAEKYPNKITIERMVDKRNKKLYFDYLQMWEGKTIIAPYSPRATEFATVSTPLLWEEVENGCHPRDYNLLNIEDRLKKKGNVLEDLLDESKAQDLDFIIKYINKK</sequence>
<dbReference type="NCBIfam" id="TIGR02778">
    <property type="entry name" value="ligD_pol"/>
    <property type="match status" value="1"/>
</dbReference>
<dbReference type="PANTHER" id="PTHR42705">
    <property type="entry name" value="BIFUNCTIONAL NON-HOMOLOGOUS END JOINING PROTEIN LIGD"/>
    <property type="match status" value="1"/>
</dbReference>
<keyword evidence="3" id="KW-1185">Reference proteome</keyword>
<dbReference type="EMBL" id="SMAL01000006">
    <property type="protein sequence ID" value="TCT14294.1"/>
    <property type="molecule type" value="Genomic_DNA"/>
</dbReference>
<dbReference type="Proteomes" id="UP000294902">
    <property type="component" value="Unassembled WGS sequence"/>
</dbReference>
<dbReference type="Gene3D" id="3.90.920.10">
    <property type="entry name" value="DNA primase, PRIM domain"/>
    <property type="match status" value="1"/>
</dbReference>